<feature type="domain" description="Glycosyltransferase subfamily 4-like N-terminal" evidence="1">
    <location>
        <begin position="23"/>
        <end position="217"/>
    </location>
</feature>
<accession>D8PH18</accession>
<dbReference type="EMBL" id="FP929003">
    <property type="protein sequence ID" value="CBK42555.1"/>
    <property type="molecule type" value="Genomic_DNA"/>
</dbReference>
<dbReference type="eggNOG" id="COG0438">
    <property type="taxonomic scope" value="Bacteria"/>
</dbReference>
<dbReference type="Proteomes" id="UP000001660">
    <property type="component" value="Chromosome"/>
</dbReference>
<dbReference type="AlphaFoldDB" id="D8PH18"/>
<evidence type="ECO:0000313" key="3">
    <source>
        <dbReference type="Proteomes" id="UP000001660"/>
    </source>
</evidence>
<proteinExistence type="predicted"/>
<dbReference type="Pfam" id="PF13439">
    <property type="entry name" value="Glyco_transf_4"/>
    <property type="match status" value="1"/>
</dbReference>
<dbReference type="EC" id="2.4.1.-" evidence="2"/>
<reference evidence="2 3" key="1">
    <citation type="journal article" date="2010" name="Proc. Natl. Acad. Sci. U.S.A.">
        <title>A Nitrospira metagenome illuminates the physiology and evolution of globally important nitrite-oxidizing bacteria.</title>
        <authorList>
            <person name="Lucker S."/>
            <person name="Wagner M."/>
            <person name="Maixner F."/>
            <person name="Pelletier E."/>
            <person name="Koch H."/>
            <person name="Vacherie B."/>
            <person name="Rattei T."/>
            <person name="Sinninghe Damste J."/>
            <person name="Spieck E."/>
            <person name="Le Paslier D."/>
            <person name="Daims H."/>
        </authorList>
    </citation>
    <scope>NUCLEOTIDE SEQUENCE [LARGE SCALE GENOMIC DNA]</scope>
</reference>
<dbReference type="OrthoDB" id="9807209at2"/>
<dbReference type="PANTHER" id="PTHR12526:SF600">
    <property type="entry name" value="GLYCOSYL TRANSFERASE GROUP 1"/>
    <property type="match status" value="1"/>
</dbReference>
<keyword evidence="2" id="KW-0808">Transferase</keyword>
<dbReference type="HOGENOM" id="CLU_028014_0_1_0"/>
<gene>
    <name evidence="2" type="ORF">NIDE2852</name>
</gene>
<dbReference type="Gene3D" id="3.40.50.2000">
    <property type="entry name" value="Glycogen Phosphorylase B"/>
    <property type="match status" value="2"/>
</dbReference>
<dbReference type="KEGG" id="nde:NIDE2852"/>
<dbReference type="InterPro" id="IPR028098">
    <property type="entry name" value="Glyco_trans_4-like_N"/>
</dbReference>
<keyword evidence="2" id="KW-0328">Glycosyltransferase</keyword>
<dbReference type="PANTHER" id="PTHR12526">
    <property type="entry name" value="GLYCOSYLTRANSFERASE"/>
    <property type="match status" value="1"/>
</dbReference>
<dbReference type="Pfam" id="PF13692">
    <property type="entry name" value="Glyco_trans_1_4"/>
    <property type="match status" value="1"/>
</dbReference>
<dbReference type="CAZy" id="GT4">
    <property type="family name" value="Glycosyltransferase Family 4"/>
</dbReference>
<dbReference type="STRING" id="330214.NIDE2852"/>
<sequence length="410" mass="45631">MRVLWLGHNLAFPPKGGPLQRNYNLLREAAKYHEVHALVFDQPASRPPGVTPEDCVWALSKFCASVEWVPLPRDSFGVGRYWRAIGGLLTGEPYEFRWLRSKQMVKRLELLAGRLQFDVVHADTLGLAPYMFLVPHAGTVLNHHDIESALVQRRAASERSLLWRMFWSREAAHLLAAERRWCPLFHVNVVVSDDEGALVKPSCKGSQVCVVPNGVDIGYFTPRPDPGGARLLFCGRLDQLANKGAITYFFHSIWPMLSAKMQDLHIDVVGKNPPAWLQELSQRDMRVHVPGFVDDVRPYFHEATVFVCPITDGGGTRLKILDALAMGMPVVSTTFAASGLALRDGKHLLIADTAEAFVEQIVRLLADKGLRQLLAQGAVDVVRQTYAWDTIGHSLVAAYEEAAARKVKGC</sequence>
<dbReference type="CDD" id="cd03801">
    <property type="entry name" value="GT4_PimA-like"/>
    <property type="match status" value="1"/>
</dbReference>
<keyword evidence="3" id="KW-1185">Reference proteome</keyword>
<name>D8PH18_9BACT</name>
<evidence type="ECO:0000313" key="2">
    <source>
        <dbReference type="EMBL" id="CBK42555.1"/>
    </source>
</evidence>
<evidence type="ECO:0000259" key="1">
    <source>
        <dbReference type="Pfam" id="PF13439"/>
    </source>
</evidence>
<organism evidence="2 3">
    <name type="scientific">Nitrospira defluvii</name>
    <dbReference type="NCBI Taxonomy" id="330214"/>
    <lineage>
        <taxon>Bacteria</taxon>
        <taxon>Pseudomonadati</taxon>
        <taxon>Nitrospirota</taxon>
        <taxon>Nitrospiria</taxon>
        <taxon>Nitrospirales</taxon>
        <taxon>Nitrospiraceae</taxon>
        <taxon>Nitrospira</taxon>
    </lineage>
</organism>
<dbReference type="SUPFAM" id="SSF53756">
    <property type="entry name" value="UDP-Glycosyltransferase/glycogen phosphorylase"/>
    <property type="match status" value="1"/>
</dbReference>
<dbReference type="GO" id="GO:0016757">
    <property type="term" value="F:glycosyltransferase activity"/>
    <property type="evidence" value="ECO:0007669"/>
    <property type="project" value="UniProtKB-KW"/>
</dbReference>
<protein>
    <submittedName>
        <fullName evidence="2">Putative Glycosyl transferase, group 1</fullName>
        <ecNumber evidence="2">2.4.1.-</ecNumber>
    </submittedName>
</protein>